<dbReference type="EMBL" id="CAJVPP010000046">
    <property type="protein sequence ID" value="CAG8437214.1"/>
    <property type="molecule type" value="Genomic_DNA"/>
</dbReference>
<keyword evidence="2" id="KW-1185">Reference proteome</keyword>
<dbReference type="AlphaFoldDB" id="A0A9N8UZQ0"/>
<reference evidence="1" key="1">
    <citation type="submission" date="2021-06" db="EMBL/GenBank/DDBJ databases">
        <authorList>
            <person name="Kallberg Y."/>
            <person name="Tangrot J."/>
            <person name="Rosling A."/>
        </authorList>
    </citation>
    <scope>NUCLEOTIDE SEQUENCE</scope>
    <source>
        <strain evidence="1">87-6 pot B 2015</strain>
    </source>
</reference>
<sequence>MPTRHELVVVKTHHAQNVPGRNLWAFAKRNNKPYQVLHWTRTVKICAHLGCGARCDDRKSFNHALL</sequence>
<proteinExistence type="predicted"/>
<protein>
    <submittedName>
        <fullName evidence="1">9259_t:CDS:1</fullName>
    </submittedName>
</protein>
<gene>
    <name evidence="1" type="ORF">FMOSSE_LOCUS490</name>
</gene>
<comment type="caution">
    <text evidence="1">The sequence shown here is derived from an EMBL/GenBank/DDBJ whole genome shotgun (WGS) entry which is preliminary data.</text>
</comment>
<dbReference type="Proteomes" id="UP000789375">
    <property type="component" value="Unassembled WGS sequence"/>
</dbReference>
<accession>A0A9N8UZQ0</accession>
<organism evidence="1 2">
    <name type="scientific">Funneliformis mosseae</name>
    <name type="common">Endomycorrhizal fungus</name>
    <name type="synonym">Glomus mosseae</name>
    <dbReference type="NCBI Taxonomy" id="27381"/>
    <lineage>
        <taxon>Eukaryota</taxon>
        <taxon>Fungi</taxon>
        <taxon>Fungi incertae sedis</taxon>
        <taxon>Mucoromycota</taxon>
        <taxon>Glomeromycotina</taxon>
        <taxon>Glomeromycetes</taxon>
        <taxon>Glomerales</taxon>
        <taxon>Glomeraceae</taxon>
        <taxon>Funneliformis</taxon>
    </lineage>
</organism>
<evidence type="ECO:0000313" key="1">
    <source>
        <dbReference type="EMBL" id="CAG8437214.1"/>
    </source>
</evidence>
<name>A0A9N8UZQ0_FUNMO</name>
<evidence type="ECO:0000313" key="2">
    <source>
        <dbReference type="Proteomes" id="UP000789375"/>
    </source>
</evidence>